<accession>A0A3P7LLJ5</accession>
<keyword evidence="5" id="KW-1185">Reference proteome</keyword>
<feature type="disulfide bond" evidence="2">
    <location>
        <begin position="90"/>
        <end position="99"/>
    </location>
</feature>
<organism evidence="4 5">
    <name type="scientific">Strongylus vulgaris</name>
    <name type="common">Blood worm</name>
    <dbReference type="NCBI Taxonomy" id="40348"/>
    <lineage>
        <taxon>Eukaryota</taxon>
        <taxon>Metazoa</taxon>
        <taxon>Ecdysozoa</taxon>
        <taxon>Nematoda</taxon>
        <taxon>Chromadorea</taxon>
        <taxon>Rhabditida</taxon>
        <taxon>Rhabditina</taxon>
        <taxon>Rhabditomorpha</taxon>
        <taxon>Strongyloidea</taxon>
        <taxon>Strongylidae</taxon>
        <taxon>Strongylus</taxon>
    </lineage>
</organism>
<dbReference type="InterPro" id="IPR000742">
    <property type="entry name" value="EGF"/>
</dbReference>
<dbReference type="InterPro" id="IPR002049">
    <property type="entry name" value="LE_dom"/>
</dbReference>
<proteinExistence type="predicted"/>
<dbReference type="InterPro" id="IPR042635">
    <property type="entry name" value="MEGF10/SREC1/2-like"/>
</dbReference>
<dbReference type="SMART" id="SM00181">
    <property type="entry name" value="EGF"/>
    <property type="match status" value="2"/>
</dbReference>
<dbReference type="Pfam" id="PF00053">
    <property type="entry name" value="EGF_laminin"/>
    <property type="match status" value="1"/>
</dbReference>
<dbReference type="Gene3D" id="2.170.300.10">
    <property type="entry name" value="Tie2 ligand-binding domain superfamily"/>
    <property type="match status" value="1"/>
</dbReference>
<feature type="domain" description="EGF-like" evidence="3">
    <location>
        <begin position="70"/>
        <end position="100"/>
    </location>
</feature>
<dbReference type="PANTHER" id="PTHR24043:SF8">
    <property type="entry name" value="EGF-LIKE DOMAIN-CONTAINING PROTEIN"/>
    <property type="match status" value="1"/>
</dbReference>
<comment type="caution">
    <text evidence="2">Lacks conserved residue(s) required for the propagation of feature annotation.</text>
</comment>
<evidence type="ECO:0000256" key="2">
    <source>
        <dbReference type="PROSITE-ProRule" id="PRU00076"/>
    </source>
</evidence>
<dbReference type="EMBL" id="UYYB01123119">
    <property type="protein sequence ID" value="VDM83445.1"/>
    <property type="molecule type" value="Genomic_DNA"/>
</dbReference>
<evidence type="ECO:0000259" key="3">
    <source>
        <dbReference type="PROSITE" id="PS50026"/>
    </source>
</evidence>
<evidence type="ECO:0000313" key="5">
    <source>
        <dbReference type="Proteomes" id="UP000270094"/>
    </source>
</evidence>
<dbReference type="PROSITE" id="PS00022">
    <property type="entry name" value="EGF_1"/>
    <property type="match status" value="1"/>
</dbReference>
<dbReference type="Proteomes" id="UP000270094">
    <property type="component" value="Unassembled WGS sequence"/>
</dbReference>
<dbReference type="CDD" id="cd00055">
    <property type="entry name" value="EGF_Lam"/>
    <property type="match status" value="2"/>
</dbReference>
<dbReference type="PANTHER" id="PTHR24043">
    <property type="entry name" value="SCAVENGER RECEPTOR CLASS F"/>
    <property type="match status" value="1"/>
</dbReference>
<name>A0A3P7LLJ5_STRVU</name>
<dbReference type="PRINTS" id="PR00011">
    <property type="entry name" value="EGFLAMININ"/>
</dbReference>
<dbReference type="OrthoDB" id="5846326at2759"/>
<sequence length="144" mass="15594">MVQIVPLNALVKIVPSAMPKMVLASVPLDFMERVVAKVGLTPHCQIVIAKSKAHLKVRVCPSGRYGTDCMKLCDCQNGAICSPVDGKCECRPGWMGENCEKPCEQGFYGKDCLKRCDCADSMHCDPSDGECICPPGKRGAKCDQ</sequence>
<dbReference type="AlphaFoldDB" id="A0A3P7LLJ5"/>
<dbReference type="GO" id="GO:0005044">
    <property type="term" value="F:scavenger receptor activity"/>
    <property type="evidence" value="ECO:0007669"/>
    <property type="project" value="InterPro"/>
</dbReference>
<evidence type="ECO:0000313" key="4">
    <source>
        <dbReference type="EMBL" id="VDM83445.1"/>
    </source>
</evidence>
<keyword evidence="1 2" id="KW-0245">EGF-like domain</keyword>
<keyword evidence="2" id="KW-1015">Disulfide bond</keyword>
<evidence type="ECO:0000256" key="1">
    <source>
        <dbReference type="ARBA" id="ARBA00022536"/>
    </source>
</evidence>
<reference evidence="4 5" key="1">
    <citation type="submission" date="2018-11" db="EMBL/GenBank/DDBJ databases">
        <authorList>
            <consortium name="Pathogen Informatics"/>
        </authorList>
    </citation>
    <scope>NUCLEOTIDE SEQUENCE [LARGE SCALE GENOMIC DNA]</scope>
</reference>
<gene>
    <name evidence="4" type="ORF">SVUK_LOCUS18443</name>
</gene>
<dbReference type="PROSITE" id="PS50026">
    <property type="entry name" value="EGF_3"/>
    <property type="match status" value="1"/>
</dbReference>
<protein>
    <recommendedName>
        <fullName evidence="3">EGF-like domain-containing protein</fullName>
    </recommendedName>
</protein>
<feature type="non-terminal residue" evidence="4">
    <location>
        <position position="144"/>
    </location>
</feature>